<feature type="domain" description="MaoC-like" evidence="1">
    <location>
        <begin position="14"/>
        <end position="132"/>
    </location>
</feature>
<comment type="caution">
    <text evidence="2">The sequence shown here is derived from an EMBL/GenBank/DDBJ whole genome shotgun (WGS) entry which is preliminary data.</text>
</comment>
<accession>A0A4Z0FCA5</accession>
<dbReference type="Pfam" id="PF01575">
    <property type="entry name" value="MaoC_dehydratas"/>
    <property type="match status" value="1"/>
</dbReference>
<keyword evidence="3" id="KW-1185">Reference proteome</keyword>
<dbReference type="InterPro" id="IPR029069">
    <property type="entry name" value="HotDog_dom_sf"/>
</dbReference>
<dbReference type="AlphaFoldDB" id="A0A4Z0FCA5"/>
<gene>
    <name evidence="2" type="ORF">E4680_02600</name>
</gene>
<evidence type="ECO:0000259" key="1">
    <source>
        <dbReference type="Pfam" id="PF01575"/>
    </source>
</evidence>
<dbReference type="OrthoDB" id="9801735at2"/>
<dbReference type="SUPFAM" id="SSF54637">
    <property type="entry name" value="Thioesterase/thiol ester dehydrase-isomerase"/>
    <property type="match status" value="1"/>
</dbReference>
<evidence type="ECO:0000313" key="3">
    <source>
        <dbReference type="Proteomes" id="UP000297890"/>
    </source>
</evidence>
<dbReference type="InterPro" id="IPR039375">
    <property type="entry name" value="NodN-like"/>
</dbReference>
<evidence type="ECO:0000313" key="2">
    <source>
        <dbReference type="EMBL" id="TFZ83881.1"/>
    </source>
</evidence>
<reference evidence="2 3" key="1">
    <citation type="journal article" date="2019" name="ISME J.">
        <title>Candidatus Macondimonas diazotrophica, a novel gammaproteobacterial genus dominating crude-oil-contaminated coastal sediments.</title>
        <authorList>
            <person name="Karthikeyan S."/>
            <person name="Konstantinidis K."/>
        </authorList>
    </citation>
    <scope>NUCLEOTIDE SEQUENCE [LARGE SCALE GENOMIC DNA]</scope>
    <source>
        <strain evidence="2 3">KTK01</strain>
    </source>
</reference>
<dbReference type="PANTHER" id="PTHR42993:SF1">
    <property type="entry name" value="MAOC-LIKE DEHYDRATASE DOMAIN-CONTAINING PROTEIN"/>
    <property type="match status" value="1"/>
</dbReference>
<dbReference type="Gene3D" id="3.10.129.10">
    <property type="entry name" value="Hotdog Thioesterase"/>
    <property type="match status" value="1"/>
</dbReference>
<protein>
    <submittedName>
        <fullName evidence="2">MaoC family dehydratase</fullName>
    </submittedName>
</protein>
<sequence>MAKRVIDGVVEMKELVGQEVGVSDWVEVTQERINQFALATGDNQWIHTDPERCRRESPHGMPIAHGYLTIALTPALVDEVIQIRGMRMGVNYGLNKLRFTAPVPVGSRIRVRVTLKGVREIAGAIQTVTQLSVEREGQEKPCCIAETLSLYYP</sequence>
<organism evidence="2 3">
    <name type="scientific">Candidatus Macondimonas diazotrophica</name>
    <dbReference type="NCBI Taxonomy" id="2305248"/>
    <lineage>
        <taxon>Bacteria</taxon>
        <taxon>Pseudomonadati</taxon>
        <taxon>Pseudomonadota</taxon>
        <taxon>Gammaproteobacteria</taxon>
        <taxon>Chromatiales</taxon>
        <taxon>Ectothiorhodospiraceae</taxon>
        <taxon>Candidatus Macondimonas</taxon>
    </lineage>
</organism>
<dbReference type="PANTHER" id="PTHR42993">
    <property type="entry name" value="MAOC-LIKE DEHYDRATASE DOMAIN-CONTAINING PROTEIN"/>
    <property type="match status" value="1"/>
</dbReference>
<dbReference type="Proteomes" id="UP000297890">
    <property type="component" value="Unassembled WGS sequence"/>
</dbReference>
<proteinExistence type="predicted"/>
<dbReference type="EMBL" id="SRIO01000002">
    <property type="protein sequence ID" value="TFZ83881.1"/>
    <property type="molecule type" value="Genomic_DNA"/>
</dbReference>
<dbReference type="InterPro" id="IPR002539">
    <property type="entry name" value="MaoC-like_dom"/>
</dbReference>
<dbReference type="RefSeq" id="WP_135280808.1">
    <property type="nucleotide sequence ID" value="NZ_SRIO01000002.1"/>
</dbReference>
<dbReference type="CDD" id="cd03450">
    <property type="entry name" value="NodN"/>
    <property type="match status" value="1"/>
</dbReference>
<name>A0A4Z0FCA5_9GAMM</name>